<keyword evidence="1" id="KW-0812">Transmembrane</keyword>
<evidence type="ECO:0000313" key="2">
    <source>
        <dbReference type="EMBL" id="MQT05158.1"/>
    </source>
</evidence>
<keyword evidence="1" id="KW-1133">Transmembrane helix</keyword>
<keyword evidence="3" id="KW-1185">Reference proteome</keyword>
<feature type="transmembrane region" description="Helical" evidence="1">
    <location>
        <begin position="56"/>
        <end position="76"/>
    </location>
</feature>
<evidence type="ECO:0008006" key="4">
    <source>
        <dbReference type="Google" id="ProtNLM"/>
    </source>
</evidence>
<organism evidence="2 3">
    <name type="scientific">Streptomyces jumonjinensis</name>
    <dbReference type="NCBI Taxonomy" id="1945"/>
    <lineage>
        <taxon>Bacteria</taxon>
        <taxon>Bacillati</taxon>
        <taxon>Actinomycetota</taxon>
        <taxon>Actinomycetes</taxon>
        <taxon>Kitasatosporales</taxon>
        <taxon>Streptomycetaceae</taxon>
        <taxon>Streptomyces</taxon>
    </lineage>
</organism>
<reference evidence="2 3" key="1">
    <citation type="submission" date="2019-05" db="EMBL/GenBank/DDBJ databases">
        <title>Comparative genomics and metabolomics analyses of clavulanic acid producing Streptomyces species provides insight into specialized metabolism and evolution of beta-lactam biosynthetic gene clusters.</title>
        <authorList>
            <person name="Moore M.A."/>
            <person name="Cruz-Morales P."/>
            <person name="Barona Gomez F."/>
            <person name="Kapil T."/>
        </authorList>
    </citation>
    <scope>NUCLEOTIDE SEQUENCE [LARGE SCALE GENOMIC DNA]</scope>
    <source>
        <strain evidence="2 3">NRRL 5741</strain>
    </source>
</reference>
<keyword evidence="1" id="KW-0472">Membrane</keyword>
<evidence type="ECO:0000256" key="1">
    <source>
        <dbReference type="SAM" id="Phobius"/>
    </source>
</evidence>
<sequence>MTMRIAYTPAADAELRGLTPERRKEFDRDMAVLARAPYGCGSSPVRGERDRRDATVANIAFITYLVSEAVLTVTVVKAVRLP</sequence>
<dbReference type="EMBL" id="VCLA01000199">
    <property type="protein sequence ID" value="MQT05158.1"/>
    <property type="molecule type" value="Genomic_DNA"/>
</dbReference>
<dbReference type="OrthoDB" id="4296205at2"/>
<accession>A0A646KST3</accession>
<gene>
    <name evidence="2" type="ORF">FF041_35070</name>
</gene>
<name>A0A646KST3_STRJU</name>
<dbReference type="RefSeq" id="WP_153526418.1">
    <property type="nucleotide sequence ID" value="NZ_JBEPDZ010000031.1"/>
</dbReference>
<protein>
    <recommendedName>
        <fullName evidence="4">Type II toxin-antitoxin system RelE/ParE family toxin</fullName>
    </recommendedName>
</protein>
<evidence type="ECO:0000313" key="3">
    <source>
        <dbReference type="Proteomes" id="UP000419138"/>
    </source>
</evidence>
<dbReference type="AlphaFoldDB" id="A0A646KST3"/>
<proteinExistence type="predicted"/>
<dbReference type="Proteomes" id="UP000419138">
    <property type="component" value="Unassembled WGS sequence"/>
</dbReference>
<comment type="caution">
    <text evidence="2">The sequence shown here is derived from an EMBL/GenBank/DDBJ whole genome shotgun (WGS) entry which is preliminary data.</text>
</comment>